<dbReference type="PIRSF" id="PIRSF038471">
    <property type="entry name" value="MreC"/>
    <property type="match status" value="1"/>
</dbReference>
<dbReference type="InterPro" id="IPR042177">
    <property type="entry name" value="Cell/Rod_1"/>
</dbReference>
<dbReference type="NCBIfam" id="TIGR00219">
    <property type="entry name" value="mreC"/>
    <property type="match status" value="1"/>
</dbReference>
<dbReference type="GO" id="GO:0008360">
    <property type="term" value="P:regulation of cell shape"/>
    <property type="evidence" value="ECO:0007669"/>
    <property type="project" value="UniProtKB-KW"/>
</dbReference>
<evidence type="ECO:0000256" key="3">
    <source>
        <dbReference type="ARBA" id="ARBA00022960"/>
    </source>
</evidence>
<organism evidence="6">
    <name type="scientific">marine metagenome</name>
    <dbReference type="NCBI Taxonomy" id="408172"/>
    <lineage>
        <taxon>unclassified sequences</taxon>
        <taxon>metagenomes</taxon>
        <taxon>ecological metagenomes</taxon>
    </lineage>
</organism>
<accession>A0A381XW37</accession>
<proteinExistence type="inferred from homology"/>
<dbReference type="EMBL" id="UINC01016494">
    <property type="protein sequence ID" value="SVA68631.1"/>
    <property type="molecule type" value="Genomic_DNA"/>
</dbReference>
<dbReference type="Pfam" id="PF04085">
    <property type="entry name" value="MreC"/>
    <property type="match status" value="1"/>
</dbReference>
<sequence>MAQRFGLLLLMAAAGTLLILGKTHGEVIRQLRIMAVEAFAPVLEVMSAPVVSARHAVAEVEFFWNTNRENRVLRQQVARLSKWQTIARNLEKENASLRGLLNPAHDPAPMFISARVIGDTGGLFVQSALLNAGRQEGVERGHAVTNGLGLVGRVVEVGKKSSRLLLLTDLNSRVPVVVEHSRHRAVLAGDNSARPRLTFLPANATVNAGDRVVTSGHAGVFPPGLSVGIISSVSEGAVRIQPFVDWARLEYVTILRYRTLPADDIPRTGNAKAIGAGQ</sequence>
<evidence type="ECO:0000256" key="1">
    <source>
        <dbReference type="ARBA" id="ARBA00009369"/>
    </source>
</evidence>
<name>A0A381XW37_9ZZZZ</name>
<comment type="similarity">
    <text evidence="1">Belongs to the MreC family.</text>
</comment>
<keyword evidence="3" id="KW-0133">Cell shape</keyword>
<dbReference type="InterPro" id="IPR055342">
    <property type="entry name" value="MreC_beta-barrel_core"/>
</dbReference>
<dbReference type="PANTHER" id="PTHR34138:SF1">
    <property type="entry name" value="CELL SHAPE-DETERMINING PROTEIN MREC"/>
    <property type="match status" value="1"/>
</dbReference>
<dbReference type="GO" id="GO:0005886">
    <property type="term" value="C:plasma membrane"/>
    <property type="evidence" value="ECO:0007669"/>
    <property type="project" value="TreeGrafter"/>
</dbReference>
<feature type="domain" description="Rod shape-determining protein MreC beta-barrel core" evidence="5">
    <location>
        <begin position="116"/>
        <end position="255"/>
    </location>
</feature>
<dbReference type="AlphaFoldDB" id="A0A381XW37"/>
<evidence type="ECO:0000313" key="6">
    <source>
        <dbReference type="EMBL" id="SVA68631.1"/>
    </source>
</evidence>
<protein>
    <recommendedName>
        <fullName evidence="2">Cell shape-determining protein MreC</fullName>
    </recommendedName>
    <alternativeName>
        <fullName evidence="4">Cell shape protein MreC</fullName>
    </alternativeName>
</protein>
<gene>
    <name evidence="6" type="ORF">METZ01_LOCUS121485</name>
</gene>
<dbReference type="PANTHER" id="PTHR34138">
    <property type="entry name" value="CELL SHAPE-DETERMINING PROTEIN MREC"/>
    <property type="match status" value="1"/>
</dbReference>
<dbReference type="InterPro" id="IPR007221">
    <property type="entry name" value="MreC"/>
</dbReference>
<evidence type="ECO:0000256" key="4">
    <source>
        <dbReference type="ARBA" id="ARBA00032089"/>
    </source>
</evidence>
<evidence type="ECO:0000259" key="5">
    <source>
        <dbReference type="Pfam" id="PF04085"/>
    </source>
</evidence>
<reference evidence="6" key="1">
    <citation type="submission" date="2018-05" db="EMBL/GenBank/DDBJ databases">
        <authorList>
            <person name="Lanie J.A."/>
            <person name="Ng W.-L."/>
            <person name="Kazmierczak K.M."/>
            <person name="Andrzejewski T.M."/>
            <person name="Davidsen T.M."/>
            <person name="Wayne K.J."/>
            <person name="Tettelin H."/>
            <person name="Glass J.I."/>
            <person name="Rusch D."/>
            <person name="Podicherti R."/>
            <person name="Tsui H.-C.T."/>
            <person name="Winkler M.E."/>
        </authorList>
    </citation>
    <scope>NUCLEOTIDE SEQUENCE</scope>
</reference>
<dbReference type="InterPro" id="IPR042175">
    <property type="entry name" value="Cell/Rod_MreC_2"/>
</dbReference>
<evidence type="ECO:0000256" key="2">
    <source>
        <dbReference type="ARBA" id="ARBA00013855"/>
    </source>
</evidence>
<dbReference type="Gene3D" id="2.40.10.340">
    <property type="entry name" value="Rod shape-determining protein MreC, domain 1"/>
    <property type="match status" value="1"/>
</dbReference>
<dbReference type="Gene3D" id="2.40.10.350">
    <property type="entry name" value="Rod shape-determining protein MreC, domain 2"/>
    <property type="match status" value="1"/>
</dbReference>